<dbReference type="Gene3D" id="3.40.50.10240">
    <property type="entry name" value="Thiamin pyrophosphokinase, catalytic domain"/>
    <property type="match status" value="1"/>
</dbReference>
<evidence type="ECO:0000256" key="5">
    <source>
        <dbReference type="ARBA" id="ARBA00022777"/>
    </source>
</evidence>
<organism evidence="9">
    <name type="scientific">Capitella teleta</name>
    <name type="common">Polychaete worm</name>
    <dbReference type="NCBI Taxonomy" id="283909"/>
    <lineage>
        <taxon>Eukaryota</taxon>
        <taxon>Metazoa</taxon>
        <taxon>Spiralia</taxon>
        <taxon>Lophotrochozoa</taxon>
        <taxon>Annelida</taxon>
        <taxon>Polychaeta</taxon>
        <taxon>Sedentaria</taxon>
        <taxon>Scolecida</taxon>
        <taxon>Capitellidae</taxon>
        <taxon>Capitella</taxon>
    </lineage>
</organism>
<dbReference type="InterPro" id="IPR016966">
    <property type="entry name" value="Thiamin_pyrophosphokinase_euk"/>
</dbReference>
<comment type="similarity">
    <text evidence="2 7">Belongs to the thiamine pyrophosphokinase family.</text>
</comment>
<evidence type="ECO:0000313" key="10">
    <source>
        <dbReference type="EnsemblMetazoa" id="CapteP168987"/>
    </source>
</evidence>
<dbReference type="InterPro" id="IPR007373">
    <property type="entry name" value="Thiamin_PyroPKinase_B1-bd"/>
</dbReference>
<dbReference type="InterPro" id="IPR036371">
    <property type="entry name" value="TPK_B1-bd_sf"/>
</dbReference>
<dbReference type="InterPro" id="IPR036759">
    <property type="entry name" value="TPK_catalytic_sf"/>
</dbReference>
<dbReference type="NCBIfam" id="TIGR01378">
    <property type="entry name" value="thi_PPkinase"/>
    <property type="match status" value="1"/>
</dbReference>
<evidence type="ECO:0000256" key="7">
    <source>
        <dbReference type="PIRNR" id="PIRNR031057"/>
    </source>
</evidence>
<dbReference type="EMBL" id="KB292738">
    <property type="protein sequence ID" value="ELU17046.1"/>
    <property type="molecule type" value="Genomic_DNA"/>
</dbReference>
<dbReference type="OrthoDB" id="25149at2759"/>
<dbReference type="EnsemblMetazoa" id="CapteT168987">
    <property type="protein sequence ID" value="CapteP168987"/>
    <property type="gene ID" value="CapteG168987"/>
</dbReference>
<dbReference type="GO" id="GO:0009229">
    <property type="term" value="P:thiamine diphosphate biosynthetic process"/>
    <property type="evidence" value="ECO:0007669"/>
    <property type="project" value="UniProtKB-UniRule"/>
</dbReference>
<dbReference type="AlphaFoldDB" id="R7VK53"/>
<dbReference type="SMART" id="SM00983">
    <property type="entry name" value="TPK_B1_binding"/>
    <property type="match status" value="1"/>
</dbReference>
<evidence type="ECO:0000256" key="3">
    <source>
        <dbReference type="ARBA" id="ARBA00022679"/>
    </source>
</evidence>
<dbReference type="GO" id="GO:0005524">
    <property type="term" value="F:ATP binding"/>
    <property type="evidence" value="ECO:0007669"/>
    <property type="project" value="UniProtKB-UniRule"/>
</dbReference>
<reference evidence="11" key="1">
    <citation type="submission" date="2012-12" db="EMBL/GenBank/DDBJ databases">
        <authorList>
            <person name="Hellsten U."/>
            <person name="Grimwood J."/>
            <person name="Chapman J.A."/>
            <person name="Shapiro H."/>
            <person name="Aerts A."/>
            <person name="Otillar R.P."/>
            <person name="Terry A.Y."/>
            <person name="Boore J.L."/>
            <person name="Simakov O."/>
            <person name="Marletaz F."/>
            <person name="Cho S.-J."/>
            <person name="Edsinger-Gonzales E."/>
            <person name="Havlak P."/>
            <person name="Kuo D.-H."/>
            <person name="Larsson T."/>
            <person name="Lv J."/>
            <person name="Arendt D."/>
            <person name="Savage R."/>
            <person name="Osoegawa K."/>
            <person name="de Jong P."/>
            <person name="Lindberg D.R."/>
            <person name="Seaver E.C."/>
            <person name="Weisblat D.A."/>
            <person name="Putnam N.H."/>
            <person name="Grigoriev I.V."/>
            <person name="Rokhsar D.S."/>
        </authorList>
    </citation>
    <scope>NUCLEOTIDE SEQUENCE</scope>
    <source>
        <strain evidence="11">I ESC-2004</strain>
    </source>
</reference>
<protein>
    <recommendedName>
        <fullName evidence="7">Thiamine pyrophosphokinase</fullName>
        <ecNumber evidence="7">2.7.6.2</ecNumber>
    </recommendedName>
</protein>
<dbReference type="FunCoup" id="R7VK53">
    <property type="interactions" value="450"/>
</dbReference>
<gene>
    <name evidence="9" type="ORF">CAPTEDRAFT_168987</name>
</gene>
<dbReference type="PANTHER" id="PTHR13622">
    <property type="entry name" value="THIAMIN PYROPHOSPHOKINASE"/>
    <property type="match status" value="1"/>
</dbReference>
<comment type="pathway">
    <text evidence="1 7">Cofactor biosynthesis; thiamine diphosphate biosynthesis; thiamine diphosphate from thiamine: step 1/1.</text>
</comment>
<evidence type="ECO:0000313" key="9">
    <source>
        <dbReference type="EMBL" id="ELU17046.1"/>
    </source>
</evidence>
<dbReference type="GO" id="GO:0030975">
    <property type="term" value="F:thiamine binding"/>
    <property type="evidence" value="ECO:0007669"/>
    <property type="project" value="UniProtKB-UniRule"/>
</dbReference>
<reference evidence="10" key="3">
    <citation type="submission" date="2015-06" db="UniProtKB">
        <authorList>
            <consortium name="EnsemblMetazoa"/>
        </authorList>
    </citation>
    <scope>IDENTIFICATION</scope>
</reference>
<dbReference type="PIRSF" id="PIRSF031057">
    <property type="entry name" value="Thiamin_pyrophosphokinase"/>
    <property type="match status" value="1"/>
</dbReference>
<reference evidence="9 11" key="2">
    <citation type="journal article" date="2013" name="Nature">
        <title>Insights into bilaterian evolution from three spiralian genomes.</title>
        <authorList>
            <person name="Simakov O."/>
            <person name="Marletaz F."/>
            <person name="Cho S.J."/>
            <person name="Edsinger-Gonzales E."/>
            <person name="Havlak P."/>
            <person name="Hellsten U."/>
            <person name="Kuo D.H."/>
            <person name="Larsson T."/>
            <person name="Lv J."/>
            <person name="Arendt D."/>
            <person name="Savage R."/>
            <person name="Osoegawa K."/>
            <person name="de Jong P."/>
            <person name="Grimwood J."/>
            <person name="Chapman J.A."/>
            <person name="Shapiro H."/>
            <person name="Aerts A."/>
            <person name="Otillar R.P."/>
            <person name="Terry A.Y."/>
            <person name="Boore J.L."/>
            <person name="Grigoriev I.V."/>
            <person name="Lindberg D.R."/>
            <person name="Seaver E.C."/>
            <person name="Weisblat D.A."/>
            <person name="Putnam N.H."/>
            <person name="Rokhsar D.S."/>
        </authorList>
    </citation>
    <scope>NUCLEOTIDE SEQUENCE</scope>
    <source>
        <strain evidence="9 11">I ESC-2004</strain>
    </source>
</reference>
<evidence type="ECO:0000259" key="8">
    <source>
        <dbReference type="SMART" id="SM00983"/>
    </source>
</evidence>
<evidence type="ECO:0000313" key="11">
    <source>
        <dbReference type="Proteomes" id="UP000014760"/>
    </source>
</evidence>
<dbReference type="STRING" id="283909.R7VK53"/>
<dbReference type="GO" id="GO:0006772">
    <property type="term" value="P:thiamine metabolic process"/>
    <property type="evidence" value="ECO:0007669"/>
    <property type="project" value="InterPro"/>
</dbReference>
<dbReference type="InterPro" id="IPR006282">
    <property type="entry name" value="Thi_PPkinase"/>
</dbReference>
<dbReference type="EC" id="2.7.6.2" evidence="7"/>
<evidence type="ECO:0000256" key="6">
    <source>
        <dbReference type="ARBA" id="ARBA00022840"/>
    </source>
</evidence>
<sequence>MVDNSVHGVTEWCPLGCLVEDSNEKIALIKLNTPILDEVSCFKRLWSKAVLKACTDGAINRLYGCKDLDQLKYVPDFISGDFDSAKKEVLEHYRNLGSEIHPTPDQDATDFTKCLGLTLSKLQESNTRVDSIVAHASQWGRFDHVMGNINSLFLAHRMTSIPVYIVSAESLVFLLPKGQHLLHIDRHLIGTHCGLIPIGQVCHQVTTSGLRYNLQQQELKFGELVSTSNAVEDGKGSVYVETDHPLLWTMEINLAALSES</sequence>
<feature type="domain" description="Thiamin pyrophosphokinase thiamin-binding" evidence="8">
    <location>
        <begin position="178"/>
        <end position="246"/>
    </location>
</feature>
<proteinExistence type="inferred from homology"/>
<keyword evidence="3 7" id="KW-0808">Transferase</keyword>
<dbReference type="HOGENOM" id="CLU_044237_0_1_1"/>
<dbReference type="PANTHER" id="PTHR13622:SF8">
    <property type="entry name" value="THIAMIN PYROPHOSPHOKINASE 1"/>
    <property type="match status" value="1"/>
</dbReference>
<dbReference type="FunFam" id="3.40.50.10240:FF:000006">
    <property type="entry name" value="Thiamin pyrophosphokinase 1"/>
    <property type="match status" value="1"/>
</dbReference>
<dbReference type="Pfam" id="PF04263">
    <property type="entry name" value="TPK_catalytic"/>
    <property type="match status" value="1"/>
</dbReference>
<dbReference type="Proteomes" id="UP000014760">
    <property type="component" value="Unassembled WGS sequence"/>
</dbReference>
<comment type="catalytic activity">
    <reaction evidence="7">
        <text>thiamine + ATP = thiamine diphosphate + AMP + H(+)</text>
        <dbReference type="Rhea" id="RHEA:11576"/>
        <dbReference type="ChEBI" id="CHEBI:15378"/>
        <dbReference type="ChEBI" id="CHEBI:18385"/>
        <dbReference type="ChEBI" id="CHEBI:30616"/>
        <dbReference type="ChEBI" id="CHEBI:58937"/>
        <dbReference type="ChEBI" id="CHEBI:456215"/>
    </reaction>
</comment>
<dbReference type="Pfam" id="PF04265">
    <property type="entry name" value="TPK_B1_binding"/>
    <property type="match status" value="1"/>
</dbReference>
<dbReference type="Gene3D" id="2.60.120.320">
    <property type="entry name" value="Thiamin pyrophosphokinase, thiamin-binding domain"/>
    <property type="match status" value="1"/>
</dbReference>
<evidence type="ECO:0000256" key="1">
    <source>
        <dbReference type="ARBA" id="ARBA00005078"/>
    </source>
</evidence>
<dbReference type="GO" id="GO:0004788">
    <property type="term" value="F:thiamine diphosphokinase activity"/>
    <property type="evidence" value="ECO:0007669"/>
    <property type="project" value="UniProtKB-UniRule"/>
</dbReference>
<evidence type="ECO:0000256" key="2">
    <source>
        <dbReference type="ARBA" id="ARBA00006785"/>
    </source>
</evidence>
<dbReference type="FunFam" id="2.60.120.320:FF:000001">
    <property type="entry name" value="Thiamine pyrophosphokinase"/>
    <property type="match status" value="1"/>
</dbReference>
<dbReference type="UniPathway" id="UPA00060">
    <property type="reaction ID" value="UER00597"/>
</dbReference>
<dbReference type="EMBL" id="AMQN01017113">
    <property type="status" value="NOT_ANNOTATED_CDS"/>
    <property type="molecule type" value="Genomic_DNA"/>
</dbReference>
<keyword evidence="11" id="KW-1185">Reference proteome</keyword>
<keyword evidence="6 7" id="KW-0067">ATP-binding</keyword>
<dbReference type="SUPFAM" id="SSF63999">
    <property type="entry name" value="Thiamin pyrophosphokinase, catalytic domain"/>
    <property type="match status" value="1"/>
</dbReference>
<dbReference type="InterPro" id="IPR007371">
    <property type="entry name" value="TPK_catalytic"/>
</dbReference>
<name>R7VK53_CAPTE</name>
<dbReference type="CDD" id="cd07995">
    <property type="entry name" value="TPK"/>
    <property type="match status" value="1"/>
</dbReference>
<keyword evidence="4 7" id="KW-0547">Nucleotide-binding</keyword>
<dbReference type="SUPFAM" id="SSF63862">
    <property type="entry name" value="Thiamin pyrophosphokinase, substrate-binding domain"/>
    <property type="match status" value="1"/>
</dbReference>
<dbReference type="GO" id="GO:0016301">
    <property type="term" value="F:kinase activity"/>
    <property type="evidence" value="ECO:0007669"/>
    <property type="project" value="UniProtKB-UniRule"/>
</dbReference>
<accession>R7VK53</accession>
<keyword evidence="5 7" id="KW-0418">Kinase</keyword>
<evidence type="ECO:0000256" key="4">
    <source>
        <dbReference type="ARBA" id="ARBA00022741"/>
    </source>
</evidence>
<dbReference type="OMA" id="TDMCKAL"/>